<gene>
    <name evidence="2" type="ORF">G3N56_05530</name>
</gene>
<name>A0A7K3NJC7_9BACT</name>
<protein>
    <recommendedName>
        <fullName evidence="4">DUF4760 domain-containing protein</fullName>
    </recommendedName>
</protein>
<sequence length="178" mass="20764">MKTKHFWFISLAMGIYIFLAIYFYRLFVGTEFSMKSSTWGEFGSYISGVIGSVIALASFLLLLVNIRLYNDEIMSVKETLKISQMKDKRDELVMYIHMLERDIMFLLDEDISLPSGRGILKLKRVLKEHANVVDLKSIQQYLLYLELAKQVVTLAEELDKISSYKRSEEFYKNKYPGV</sequence>
<evidence type="ECO:0000313" key="2">
    <source>
        <dbReference type="EMBL" id="NDY56207.1"/>
    </source>
</evidence>
<keyword evidence="1" id="KW-1133">Transmembrane helix</keyword>
<dbReference type="Proteomes" id="UP000469724">
    <property type="component" value="Unassembled WGS sequence"/>
</dbReference>
<organism evidence="2 3">
    <name type="scientific">Desulfolutivibrio sulfodismutans</name>
    <dbReference type="NCBI Taxonomy" id="63561"/>
    <lineage>
        <taxon>Bacteria</taxon>
        <taxon>Pseudomonadati</taxon>
        <taxon>Thermodesulfobacteriota</taxon>
        <taxon>Desulfovibrionia</taxon>
        <taxon>Desulfovibrionales</taxon>
        <taxon>Desulfovibrionaceae</taxon>
        <taxon>Desulfolutivibrio</taxon>
    </lineage>
</organism>
<comment type="caution">
    <text evidence="2">The sequence shown here is derived from an EMBL/GenBank/DDBJ whole genome shotgun (WGS) entry which is preliminary data.</text>
</comment>
<accession>A0A7K3NJC7</accession>
<proteinExistence type="predicted"/>
<keyword evidence="1" id="KW-0472">Membrane</keyword>
<reference evidence="2 3" key="1">
    <citation type="submission" date="2020-02" db="EMBL/GenBank/DDBJ databases">
        <title>Comparative genomics of sulfur disproportionating microorganisms.</title>
        <authorList>
            <person name="Ward L.M."/>
            <person name="Bertran E."/>
            <person name="Johnston D.T."/>
        </authorList>
    </citation>
    <scope>NUCLEOTIDE SEQUENCE [LARGE SCALE GENOMIC DNA]</scope>
    <source>
        <strain evidence="2 3">DSM 3696</strain>
    </source>
</reference>
<feature type="transmembrane region" description="Helical" evidence="1">
    <location>
        <begin position="44"/>
        <end position="64"/>
    </location>
</feature>
<evidence type="ECO:0000256" key="1">
    <source>
        <dbReference type="SAM" id="Phobius"/>
    </source>
</evidence>
<feature type="transmembrane region" description="Helical" evidence="1">
    <location>
        <begin position="7"/>
        <end position="24"/>
    </location>
</feature>
<dbReference type="EMBL" id="JAAGRQ010000015">
    <property type="protein sequence ID" value="NDY56207.1"/>
    <property type="molecule type" value="Genomic_DNA"/>
</dbReference>
<keyword evidence="1" id="KW-0812">Transmembrane</keyword>
<dbReference type="RefSeq" id="WP_163301258.1">
    <property type="nucleotide sequence ID" value="NZ_JAAGRQ010000015.1"/>
</dbReference>
<evidence type="ECO:0008006" key="4">
    <source>
        <dbReference type="Google" id="ProtNLM"/>
    </source>
</evidence>
<dbReference type="AlphaFoldDB" id="A0A7K3NJC7"/>
<keyword evidence="3" id="KW-1185">Reference proteome</keyword>
<evidence type="ECO:0000313" key="3">
    <source>
        <dbReference type="Proteomes" id="UP000469724"/>
    </source>
</evidence>